<dbReference type="AlphaFoldDB" id="A0A1X1TQS5"/>
<dbReference type="Proteomes" id="UP000467385">
    <property type="component" value="Chromosome"/>
</dbReference>
<keyword evidence="2" id="KW-0489">Methyltransferase</keyword>
<dbReference type="InterPro" id="IPR029063">
    <property type="entry name" value="SAM-dependent_MTases_sf"/>
</dbReference>
<evidence type="ECO:0000313" key="2">
    <source>
        <dbReference type="EMBL" id="BBZ39813.1"/>
    </source>
</evidence>
<organism evidence="2 3">
    <name type="scientific">Mycobacterium conspicuum</name>
    <dbReference type="NCBI Taxonomy" id="44010"/>
    <lineage>
        <taxon>Bacteria</taxon>
        <taxon>Bacillati</taxon>
        <taxon>Actinomycetota</taxon>
        <taxon>Actinomycetes</taxon>
        <taxon>Mycobacteriales</taxon>
        <taxon>Mycobacteriaceae</taxon>
        <taxon>Mycobacterium</taxon>
    </lineage>
</organism>
<dbReference type="PANTHER" id="PTHR44068:SF11">
    <property type="entry name" value="GERANYL DIPHOSPHATE 2-C-METHYLTRANSFERASE"/>
    <property type="match status" value="1"/>
</dbReference>
<dbReference type="Pfam" id="PF08241">
    <property type="entry name" value="Methyltransf_11"/>
    <property type="match status" value="1"/>
</dbReference>
<dbReference type="GO" id="GO:0008757">
    <property type="term" value="F:S-adenosylmethionine-dependent methyltransferase activity"/>
    <property type="evidence" value="ECO:0007669"/>
    <property type="project" value="InterPro"/>
</dbReference>
<dbReference type="InterPro" id="IPR050447">
    <property type="entry name" value="Erg6_SMT_methyltransf"/>
</dbReference>
<dbReference type="SUPFAM" id="SSF53335">
    <property type="entry name" value="S-adenosyl-L-methionine-dependent methyltransferases"/>
    <property type="match status" value="1"/>
</dbReference>
<dbReference type="PANTHER" id="PTHR44068">
    <property type="entry name" value="ZGC:194242"/>
    <property type="match status" value="1"/>
</dbReference>
<dbReference type="EMBL" id="AP022613">
    <property type="protein sequence ID" value="BBZ39813.1"/>
    <property type="molecule type" value="Genomic_DNA"/>
</dbReference>
<name>A0A1X1TQS5_9MYCO</name>
<dbReference type="STRING" id="44010.AWC00_02185"/>
<dbReference type="OrthoDB" id="9810247at2"/>
<keyword evidence="1 2" id="KW-0808">Transferase</keyword>
<evidence type="ECO:0000313" key="3">
    <source>
        <dbReference type="Proteomes" id="UP000467385"/>
    </source>
</evidence>
<evidence type="ECO:0000256" key="1">
    <source>
        <dbReference type="ARBA" id="ARBA00022679"/>
    </source>
</evidence>
<protein>
    <submittedName>
        <fullName evidence="2">Methyltransferase</fullName>
    </submittedName>
</protein>
<accession>A0A1X1TQS5</accession>
<reference evidence="2 3" key="1">
    <citation type="journal article" date="2019" name="Emerg. Microbes Infect.">
        <title>Comprehensive subspecies identification of 175 nontuberculous mycobacteria species based on 7547 genomic profiles.</title>
        <authorList>
            <person name="Matsumoto Y."/>
            <person name="Kinjo T."/>
            <person name="Motooka D."/>
            <person name="Nabeya D."/>
            <person name="Jung N."/>
            <person name="Uechi K."/>
            <person name="Horii T."/>
            <person name="Iida T."/>
            <person name="Fujita J."/>
            <person name="Nakamura S."/>
        </authorList>
    </citation>
    <scope>NUCLEOTIDE SEQUENCE [LARGE SCALE GENOMIC DNA]</scope>
    <source>
        <strain evidence="2 3">JCM 14738</strain>
    </source>
</reference>
<dbReference type="GO" id="GO:0032259">
    <property type="term" value="P:methylation"/>
    <property type="evidence" value="ECO:0007669"/>
    <property type="project" value="UniProtKB-KW"/>
</dbReference>
<dbReference type="CDD" id="cd02440">
    <property type="entry name" value="AdoMet_MTases"/>
    <property type="match status" value="1"/>
</dbReference>
<sequence>MLTLDFDRLGIGPSTKVIDVGCGAGRHAFEAYRRGADVIAFDQDESELRSVETILTAMAESGEAPVTASAKAVVGDALKLPYADETFDCVIASEILEHVPHDDAAIAELIRVLKVGGTLAVSVPRWLPERVCWLLSDEYHSNEGGHVRIYRASELRDKIARAGTGGMTLTHSHHAHALHSPFWWLKCAVGVSKPDHPVVAAYHKLLVWDLMQRPKLTRVAESLLNPLVGKSVALYFTKHFTKPQVAEGEEQLGNAVASL</sequence>
<gene>
    <name evidence="2" type="ORF">MCNS_28760</name>
</gene>
<keyword evidence="3" id="KW-1185">Reference proteome</keyword>
<proteinExistence type="predicted"/>
<dbReference type="InterPro" id="IPR013216">
    <property type="entry name" value="Methyltransf_11"/>
</dbReference>
<dbReference type="Gene3D" id="3.40.50.150">
    <property type="entry name" value="Vaccinia Virus protein VP39"/>
    <property type="match status" value="1"/>
</dbReference>